<feature type="domain" description="Signal transduction histidine kinase subgroup 3 dimerisation and phosphoacceptor" evidence="12">
    <location>
        <begin position="211"/>
        <end position="274"/>
    </location>
</feature>
<dbReference type="Gene3D" id="1.20.5.1930">
    <property type="match status" value="1"/>
</dbReference>
<evidence type="ECO:0000256" key="10">
    <source>
        <dbReference type="SAM" id="Phobius"/>
    </source>
</evidence>
<organism evidence="14 15">
    <name type="scientific">Actinomadura pelletieri DSM 43383</name>
    <dbReference type="NCBI Taxonomy" id="1120940"/>
    <lineage>
        <taxon>Bacteria</taxon>
        <taxon>Bacillati</taxon>
        <taxon>Actinomycetota</taxon>
        <taxon>Actinomycetes</taxon>
        <taxon>Streptosporangiales</taxon>
        <taxon>Thermomonosporaceae</taxon>
        <taxon>Actinomadura</taxon>
    </lineage>
</organism>
<reference evidence="14 15" key="1">
    <citation type="submission" date="2018-10" db="EMBL/GenBank/DDBJ databases">
        <title>Genomic Encyclopedia of Archaeal and Bacterial Type Strains, Phase II (KMG-II): from individual species to whole genera.</title>
        <authorList>
            <person name="Goeker M."/>
        </authorList>
    </citation>
    <scope>NUCLEOTIDE SEQUENCE [LARGE SCALE GENOMIC DNA]</scope>
    <source>
        <strain evidence="14 15">DSM 43383</strain>
    </source>
</reference>
<dbReference type="CDD" id="cd16917">
    <property type="entry name" value="HATPase_UhpB-NarQ-NarX-like"/>
    <property type="match status" value="1"/>
</dbReference>
<evidence type="ECO:0000259" key="11">
    <source>
        <dbReference type="Pfam" id="PF02518"/>
    </source>
</evidence>
<keyword evidence="15" id="KW-1185">Reference proteome</keyword>
<gene>
    <name evidence="14" type="ORF">BZB76_5447</name>
</gene>
<keyword evidence="10" id="KW-0472">Membrane</keyword>
<feature type="coiled-coil region" evidence="9">
    <location>
        <begin position="179"/>
        <end position="206"/>
    </location>
</feature>
<proteinExistence type="predicted"/>
<dbReference type="Pfam" id="PF23539">
    <property type="entry name" value="DUF7134"/>
    <property type="match status" value="1"/>
</dbReference>
<dbReference type="InterPro" id="IPR003594">
    <property type="entry name" value="HATPase_dom"/>
</dbReference>
<dbReference type="Pfam" id="PF02518">
    <property type="entry name" value="HATPase_c"/>
    <property type="match status" value="1"/>
</dbReference>
<dbReference type="PANTHER" id="PTHR24421:SF10">
    <property type="entry name" value="NITRATE_NITRITE SENSOR PROTEIN NARQ"/>
    <property type="match status" value="1"/>
</dbReference>
<evidence type="ECO:0000259" key="13">
    <source>
        <dbReference type="Pfam" id="PF23539"/>
    </source>
</evidence>
<evidence type="ECO:0000256" key="8">
    <source>
        <dbReference type="ARBA" id="ARBA00023012"/>
    </source>
</evidence>
<evidence type="ECO:0000256" key="7">
    <source>
        <dbReference type="ARBA" id="ARBA00022840"/>
    </source>
</evidence>
<dbReference type="SUPFAM" id="SSF55874">
    <property type="entry name" value="ATPase domain of HSP90 chaperone/DNA topoisomerase II/histidine kinase"/>
    <property type="match status" value="1"/>
</dbReference>
<feature type="domain" description="Histidine kinase/HSP90-like ATPase" evidence="11">
    <location>
        <begin position="321"/>
        <end position="408"/>
    </location>
</feature>
<dbReference type="AlphaFoldDB" id="A0A495QGC9"/>
<evidence type="ECO:0000256" key="2">
    <source>
        <dbReference type="ARBA" id="ARBA00012438"/>
    </source>
</evidence>
<feature type="transmembrane region" description="Helical" evidence="10">
    <location>
        <begin position="160"/>
        <end position="178"/>
    </location>
</feature>
<keyword evidence="9" id="KW-0175">Coiled coil</keyword>
<name>A0A495QGC9_9ACTN</name>
<feature type="domain" description="DUF7134" evidence="13">
    <location>
        <begin position="28"/>
        <end position="180"/>
    </location>
</feature>
<comment type="caution">
    <text evidence="14">The sequence shown here is derived from an EMBL/GenBank/DDBJ whole genome shotgun (WGS) entry which is preliminary data.</text>
</comment>
<evidence type="ECO:0000256" key="9">
    <source>
        <dbReference type="SAM" id="Coils"/>
    </source>
</evidence>
<dbReference type="GO" id="GO:0016020">
    <property type="term" value="C:membrane"/>
    <property type="evidence" value="ECO:0007669"/>
    <property type="project" value="InterPro"/>
</dbReference>
<keyword evidence="7" id="KW-0067">ATP-binding</keyword>
<evidence type="ECO:0000313" key="15">
    <source>
        <dbReference type="Proteomes" id="UP000274601"/>
    </source>
</evidence>
<dbReference type="PANTHER" id="PTHR24421">
    <property type="entry name" value="NITRATE/NITRITE SENSOR PROTEIN NARX-RELATED"/>
    <property type="match status" value="1"/>
</dbReference>
<evidence type="ECO:0000256" key="6">
    <source>
        <dbReference type="ARBA" id="ARBA00022777"/>
    </source>
</evidence>
<comment type="catalytic activity">
    <reaction evidence="1">
        <text>ATP + protein L-histidine = ADP + protein N-phospho-L-histidine.</text>
        <dbReference type="EC" id="2.7.13.3"/>
    </reaction>
</comment>
<dbReference type="GO" id="GO:0005524">
    <property type="term" value="F:ATP binding"/>
    <property type="evidence" value="ECO:0007669"/>
    <property type="project" value="UniProtKB-KW"/>
</dbReference>
<evidence type="ECO:0000256" key="1">
    <source>
        <dbReference type="ARBA" id="ARBA00000085"/>
    </source>
</evidence>
<evidence type="ECO:0000256" key="3">
    <source>
        <dbReference type="ARBA" id="ARBA00022553"/>
    </source>
</evidence>
<keyword evidence="10" id="KW-0812">Transmembrane</keyword>
<keyword evidence="5" id="KW-0547">Nucleotide-binding</keyword>
<dbReference type="GO" id="GO:0046983">
    <property type="term" value="F:protein dimerization activity"/>
    <property type="evidence" value="ECO:0007669"/>
    <property type="project" value="InterPro"/>
</dbReference>
<evidence type="ECO:0000256" key="5">
    <source>
        <dbReference type="ARBA" id="ARBA00022741"/>
    </source>
</evidence>
<keyword evidence="10" id="KW-1133">Transmembrane helix</keyword>
<evidence type="ECO:0000313" key="14">
    <source>
        <dbReference type="EMBL" id="RKS70967.1"/>
    </source>
</evidence>
<accession>A0A495QGC9</accession>
<dbReference type="InterPro" id="IPR011712">
    <property type="entry name" value="Sig_transdc_His_kin_sub3_dim/P"/>
</dbReference>
<dbReference type="InterPro" id="IPR055558">
    <property type="entry name" value="DUF7134"/>
</dbReference>
<sequence length="412" mass="43821">MITGLSECAYSAAMRTARTAVTLRNARRRLAKRPRLGDALLGVGLTAFDVTAILFREPSPSATGVVLWGAQSLPLVWRRGRPLVVLATMTAAFVAFEATRAIPHLTPGPYFLALAVYSAARHAPCASSLGGTTLAGLVAVATTLLTRDDAAPRLWAMEPVNATTFVVFFAVAWLVGAGRRRIDGDAARLRDLNERLRAEQEENAERAVLTERARIARDLHDVVAHHVCAIAVQARSTEEVLQDDPNLGRHGVALIADTADVALEEMRRILGLLAAREEGLRPGLSPRALDELAHMLEAAGCRVSVALDEATGDVPEATRLSAYRIVRECAMNAVKHAAPTEVRIGVCVDAGALSVRVENGPPPAGHRPVPGSGLGLIGIRERVAAFDGDLAAGPRPDGGWRVHATLPLGGRR</sequence>
<keyword evidence="3" id="KW-0597">Phosphoprotein</keyword>
<evidence type="ECO:0000259" key="12">
    <source>
        <dbReference type="Pfam" id="PF07730"/>
    </source>
</evidence>
<dbReference type="EC" id="2.7.13.3" evidence="2"/>
<dbReference type="GO" id="GO:0000155">
    <property type="term" value="F:phosphorelay sensor kinase activity"/>
    <property type="evidence" value="ECO:0007669"/>
    <property type="project" value="InterPro"/>
</dbReference>
<dbReference type="InterPro" id="IPR036890">
    <property type="entry name" value="HATPase_C_sf"/>
</dbReference>
<dbReference type="InterPro" id="IPR050482">
    <property type="entry name" value="Sensor_HK_TwoCompSys"/>
</dbReference>
<dbReference type="EMBL" id="RBWU01000006">
    <property type="protein sequence ID" value="RKS70967.1"/>
    <property type="molecule type" value="Genomic_DNA"/>
</dbReference>
<keyword evidence="4" id="KW-0808">Transferase</keyword>
<dbReference type="Proteomes" id="UP000274601">
    <property type="component" value="Unassembled WGS sequence"/>
</dbReference>
<dbReference type="Gene3D" id="3.30.565.10">
    <property type="entry name" value="Histidine kinase-like ATPase, C-terminal domain"/>
    <property type="match status" value="1"/>
</dbReference>
<evidence type="ECO:0000256" key="4">
    <source>
        <dbReference type="ARBA" id="ARBA00022679"/>
    </source>
</evidence>
<keyword evidence="6 14" id="KW-0418">Kinase</keyword>
<dbReference type="Pfam" id="PF07730">
    <property type="entry name" value="HisKA_3"/>
    <property type="match status" value="1"/>
</dbReference>
<protein>
    <recommendedName>
        <fullName evidence="2">histidine kinase</fullName>
        <ecNumber evidence="2">2.7.13.3</ecNumber>
    </recommendedName>
</protein>
<keyword evidence="8" id="KW-0902">Two-component regulatory system</keyword>